<evidence type="ECO:0000256" key="1">
    <source>
        <dbReference type="ARBA" id="ARBA00004651"/>
    </source>
</evidence>
<evidence type="ECO:0000256" key="6">
    <source>
        <dbReference type="ARBA" id="ARBA00022989"/>
    </source>
</evidence>
<evidence type="ECO:0000256" key="3">
    <source>
        <dbReference type="ARBA" id="ARBA00022448"/>
    </source>
</evidence>
<feature type="transmembrane region" description="Helical" evidence="8">
    <location>
        <begin position="12"/>
        <end position="30"/>
    </location>
</feature>
<feature type="transmembrane region" description="Helical" evidence="8">
    <location>
        <begin position="146"/>
        <end position="170"/>
    </location>
</feature>
<gene>
    <name evidence="9" type="ORF">LV83_02862</name>
</gene>
<evidence type="ECO:0000313" key="9">
    <source>
        <dbReference type="EMBL" id="RAI87945.1"/>
    </source>
</evidence>
<proteinExistence type="inferred from homology"/>
<keyword evidence="3" id="KW-0813">Transport</keyword>
<keyword evidence="7 8" id="KW-0472">Membrane</keyword>
<organism evidence="9 10">
    <name type="scientific">Algoriphagus yeomjeoni</name>
    <dbReference type="NCBI Taxonomy" id="291403"/>
    <lineage>
        <taxon>Bacteria</taxon>
        <taxon>Pseudomonadati</taxon>
        <taxon>Bacteroidota</taxon>
        <taxon>Cytophagia</taxon>
        <taxon>Cytophagales</taxon>
        <taxon>Cyclobacteriaceae</taxon>
        <taxon>Algoriphagus</taxon>
    </lineage>
</organism>
<keyword evidence="10" id="KW-1185">Reference proteome</keyword>
<dbReference type="GO" id="GO:0005886">
    <property type="term" value="C:plasma membrane"/>
    <property type="evidence" value="ECO:0007669"/>
    <property type="project" value="UniProtKB-SubCell"/>
</dbReference>
<dbReference type="Pfam" id="PF01594">
    <property type="entry name" value="AI-2E_transport"/>
    <property type="match status" value="1"/>
</dbReference>
<comment type="similarity">
    <text evidence="2">Belongs to the autoinducer-2 exporter (AI-2E) (TC 2.A.86) family.</text>
</comment>
<evidence type="ECO:0000256" key="5">
    <source>
        <dbReference type="ARBA" id="ARBA00022692"/>
    </source>
</evidence>
<feature type="transmembrane region" description="Helical" evidence="8">
    <location>
        <begin position="267"/>
        <end position="283"/>
    </location>
</feature>
<dbReference type="PANTHER" id="PTHR21716">
    <property type="entry name" value="TRANSMEMBRANE PROTEIN"/>
    <property type="match status" value="1"/>
</dbReference>
<dbReference type="OrthoDB" id="9793390at2"/>
<reference evidence="9 10" key="1">
    <citation type="submission" date="2018-06" db="EMBL/GenBank/DDBJ databases">
        <title>Genomic Encyclopedia of Archaeal and Bacterial Type Strains, Phase II (KMG-II): from individual species to whole genera.</title>
        <authorList>
            <person name="Goeker M."/>
        </authorList>
    </citation>
    <scope>NUCLEOTIDE SEQUENCE [LARGE SCALE GENOMIC DNA]</scope>
    <source>
        <strain evidence="9 10">DSM 23446</strain>
    </source>
</reference>
<dbReference type="AlphaFoldDB" id="A0A327P6Q6"/>
<keyword evidence="5 8" id="KW-0812">Transmembrane</keyword>
<protein>
    <submittedName>
        <fullName evidence="9">Putative PurR-regulated permease PerM</fullName>
    </submittedName>
</protein>
<feature type="transmembrane region" description="Helical" evidence="8">
    <location>
        <begin position="232"/>
        <end position="255"/>
    </location>
</feature>
<evidence type="ECO:0000256" key="8">
    <source>
        <dbReference type="SAM" id="Phobius"/>
    </source>
</evidence>
<dbReference type="Proteomes" id="UP000249610">
    <property type="component" value="Unassembled WGS sequence"/>
</dbReference>
<sequence length="372" mass="41171">MEISSNKLPTYLRALSVMIFIIVLVFLLIVGKSLLVPLFMGGFFAILFTPIAIWLESKKVPKILACIISLLMMTALVGGLLTFVISNVAEFTQDFDDVSGRLTEYAHAVDEWAMDNFSYDTALAEKANTDYLKNLLTEHSSSIGDFALKTVGSLTGLVLIPVFMFFFLLYRNHLTNVIIHIYKDKDPELVKLRIVNLRKVILNYIVGVIKVMGILAILNITAFSLLGIKHAVFFGTLGAILNIIPYVGPFFGAMLPMIYSFLTKDSLFYPAGVLVCYQVIQMIEGNFLTPKIVGGNVNLNAFITFLGLIVGGSIWGVAGMILIIPSMAILREIFDLSDGTRPFALLLGEEKDLEKSQTDTIEAEEVNDDKKD</sequence>
<feature type="transmembrane region" description="Helical" evidence="8">
    <location>
        <begin position="36"/>
        <end position="56"/>
    </location>
</feature>
<dbReference type="EMBL" id="QLLK01000008">
    <property type="protein sequence ID" value="RAI87945.1"/>
    <property type="molecule type" value="Genomic_DNA"/>
</dbReference>
<comment type="caution">
    <text evidence="9">The sequence shown here is derived from an EMBL/GenBank/DDBJ whole genome shotgun (WGS) entry which is preliminary data.</text>
</comment>
<keyword evidence="6 8" id="KW-1133">Transmembrane helix</keyword>
<name>A0A327P6Q6_9BACT</name>
<keyword evidence="4" id="KW-1003">Cell membrane</keyword>
<evidence type="ECO:0000256" key="7">
    <source>
        <dbReference type="ARBA" id="ARBA00023136"/>
    </source>
</evidence>
<feature type="transmembrane region" description="Helical" evidence="8">
    <location>
        <begin position="63"/>
        <end position="85"/>
    </location>
</feature>
<dbReference type="RefSeq" id="WP_111612200.1">
    <property type="nucleotide sequence ID" value="NZ_QLLK01000008.1"/>
</dbReference>
<comment type="subcellular location">
    <subcellularLocation>
        <location evidence="1">Cell membrane</location>
        <topology evidence="1">Multi-pass membrane protein</topology>
    </subcellularLocation>
</comment>
<evidence type="ECO:0000256" key="2">
    <source>
        <dbReference type="ARBA" id="ARBA00009773"/>
    </source>
</evidence>
<evidence type="ECO:0000256" key="4">
    <source>
        <dbReference type="ARBA" id="ARBA00022475"/>
    </source>
</evidence>
<evidence type="ECO:0000313" key="10">
    <source>
        <dbReference type="Proteomes" id="UP000249610"/>
    </source>
</evidence>
<accession>A0A327P6Q6</accession>
<dbReference type="InterPro" id="IPR002549">
    <property type="entry name" value="AI-2E-like"/>
</dbReference>
<dbReference type="PANTHER" id="PTHR21716:SF53">
    <property type="entry name" value="PERMEASE PERM-RELATED"/>
    <property type="match status" value="1"/>
</dbReference>
<feature type="transmembrane region" description="Helical" evidence="8">
    <location>
        <begin position="201"/>
        <end position="226"/>
    </location>
</feature>
<feature type="transmembrane region" description="Helical" evidence="8">
    <location>
        <begin position="303"/>
        <end position="324"/>
    </location>
</feature>